<dbReference type="AlphaFoldDB" id="A0A4Q1TPK7"/>
<name>A0A4Q1TPK7_9LACO</name>
<dbReference type="NCBIfam" id="NF040509">
    <property type="entry name" value="Lacto_palin_RPT"/>
    <property type="match status" value="1"/>
</dbReference>
<feature type="region of interest" description="Disordered" evidence="1">
    <location>
        <begin position="13"/>
        <end position="46"/>
    </location>
</feature>
<proteinExistence type="predicted"/>
<comment type="caution">
    <text evidence="2">The sequence shown here is derived from an EMBL/GenBank/DDBJ whole genome shotgun (WGS) entry which is preliminary data.</text>
</comment>
<sequence length="68" mass="7793">MFGCARMRVAELRRNSQRQAHLRKNSPDTAAKTRSPAQKPACKDLRPKWLKPSHLGLRPLTLRFLTAL</sequence>
<evidence type="ECO:0000313" key="2">
    <source>
        <dbReference type="EMBL" id="RXT20514.1"/>
    </source>
</evidence>
<accession>A0A4Q1TPK7</accession>
<dbReference type="EMBL" id="MSSM01000029">
    <property type="protein sequence ID" value="RXT20514.1"/>
    <property type="molecule type" value="Genomic_DNA"/>
</dbReference>
<evidence type="ECO:0000313" key="3">
    <source>
        <dbReference type="Proteomes" id="UP000290475"/>
    </source>
</evidence>
<gene>
    <name evidence="2" type="ORF">BVJ53_11005</name>
</gene>
<evidence type="ECO:0000256" key="1">
    <source>
        <dbReference type="SAM" id="MobiDB-lite"/>
    </source>
</evidence>
<dbReference type="AntiFam" id="ANF00266">
    <property type="entry name" value="DNA repeat translations related to WP_020751851.1"/>
</dbReference>
<organism evidence="2 3">
    <name type="scientific">Lacticaseibacillus chiayiensis</name>
    <dbReference type="NCBI Taxonomy" id="2100821"/>
    <lineage>
        <taxon>Bacteria</taxon>
        <taxon>Bacillati</taxon>
        <taxon>Bacillota</taxon>
        <taxon>Bacilli</taxon>
        <taxon>Lactobacillales</taxon>
        <taxon>Lactobacillaceae</taxon>
        <taxon>Lacticaseibacillus</taxon>
    </lineage>
</organism>
<protein>
    <submittedName>
        <fullName evidence="2">Uncharacterized protein</fullName>
    </submittedName>
</protein>
<dbReference type="Proteomes" id="UP000290475">
    <property type="component" value="Unassembled WGS sequence"/>
</dbReference>
<reference evidence="2 3" key="1">
    <citation type="submission" date="2017-01" db="EMBL/GenBank/DDBJ databases">
        <title>Lactobacillus chiayiensis sp. nov., a lactic acid bacterium isolated from compost.</title>
        <authorList>
            <person name="Huang C.-H."/>
        </authorList>
    </citation>
    <scope>NUCLEOTIDE SEQUENCE [LARGE SCALE GENOMIC DNA]</scope>
    <source>
        <strain evidence="3">chh01</strain>
    </source>
</reference>